<keyword evidence="3" id="KW-1185">Reference proteome</keyword>
<proteinExistence type="predicted"/>
<feature type="region of interest" description="Disordered" evidence="1">
    <location>
        <begin position="1"/>
        <end position="24"/>
    </location>
</feature>
<name>A0A6A6HZA0_9PLEO</name>
<evidence type="ECO:0000313" key="2">
    <source>
        <dbReference type="EMBL" id="KAF2243098.1"/>
    </source>
</evidence>
<dbReference type="EMBL" id="ML987206">
    <property type="protein sequence ID" value="KAF2243098.1"/>
    <property type="molecule type" value="Genomic_DNA"/>
</dbReference>
<feature type="compositionally biased region" description="Low complexity" evidence="1">
    <location>
        <begin position="1"/>
        <end position="22"/>
    </location>
</feature>
<dbReference type="RefSeq" id="XP_033678102.1">
    <property type="nucleotide sequence ID" value="XM_033827216.1"/>
</dbReference>
<organism evidence="2 3">
    <name type="scientific">Trematosphaeria pertusa</name>
    <dbReference type="NCBI Taxonomy" id="390896"/>
    <lineage>
        <taxon>Eukaryota</taxon>
        <taxon>Fungi</taxon>
        <taxon>Dikarya</taxon>
        <taxon>Ascomycota</taxon>
        <taxon>Pezizomycotina</taxon>
        <taxon>Dothideomycetes</taxon>
        <taxon>Pleosporomycetidae</taxon>
        <taxon>Pleosporales</taxon>
        <taxon>Massarineae</taxon>
        <taxon>Trematosphaeriaceae</taxon>
        <taxon>Trematosphaeria</taxon>
    </lineage>
</organism>
<gene>
    <name evidence="2" type="ORF">BU26DRAFT_510290</name>
</gene>
<evidence type="ECO:0000256" key="1">
    <source>
        <dbReference type="SAM" id="MobiDB-lite"/>
    </source>
</evidence>
<dbReference type="Proteomes" id="UP000800094">
    <property type="component" value="Unassembled WGS sequence"/>
</dbReference>
<accession>A0A6A6HZA0</accession>
<dbReference type="OrthoDB" id="3777101at2759"/>
<sequence>MASPKGKGKAPAAASSSSATPSIPLPTRLQRKLAPFRKAALGIAEGIQSTAESAITDIVRQDPAYDHLLPKSTYYKYVEDDVTFYEVTREPRASGATDCKGSVEASLWRGAIMHTNCQKAVYCLLEKVREVLSGDPDVEQVDWLQRVIQPTNVFFPSDRDDEVPIYTHDIMRIKSRQGSFFVLDVTFDQFGLEKWLFTMKEYNDLELIQVMRPNKVKEDAVIAELLKQGPGLPAVKAGVERAMAEAETEWAKEGVRWENFETLTDHQRERLLSGLADRVQQRVVEARTSAP</sequence>
<evidence type="ECO:0000313" key="3">
    <source>
        <dbReference type="Proteomes" id="UP000800094"/>
    </source>
</evidence>
<protein>
    <submittedName>
        <fullName evidence="2">Uncharacterized protein</fullName>
    </submittedName>
</protein>
<reference evidence="2" key="1">
    <citation type="journal article" date="2020" name="Stud. Mycol.">
        <title>101 Dothideomycetes genomes: a test case for predicting lifestyles and emergence of pathogens.</title>
        <authorList>
            <person name="Haridas S."/>
            <person name="Albert R."/>
            <person name="Binder M."/>
            <person name="Bloem J."/>
            <person name="Labutti K."/>
            <person name="Salamov A."/>
            <person name="Andreopoulos B."/>
            <person name="Baker S."/>
            <person name="Barry K."/>
            <person name="Bills G."/>
            <person name="Bluhm B."/>
            <person name="Cannon C."/>
            <person name="Castanera R."/>
            <person name="Culley D."/>
            <person name="Daum C."/>
            <person name="Ezra D."/>
            <person name="Gonzalez J."/>
            <person name="Henrissat B."/>
            <person name="Kuo A."/>
            <person name="Liang C."/>
            <person name="Lipzen A."/>
            <person name="Lutzoni F."/>
            <person name="Magnuson J."/>
            <person name="Mondo S."/>
            <person name="Nolan M."/>
            <person name="Ohm R."/>
            <person name="Pangilinan J."/>
            <person name="Park H.-J."/>
            <person name="Ramirez L."/>
            <person name="Alfaro M."/>
            <person name="Sun H."/>
            <person name="Tritt A."/>
            <person name="Yoshinaga Y."/>
            <person name="Zwiers L.-H."/>
            <person name="Turgeon B."/>
            <person name="Goodwin S."/>
            <person name="Spatafora J."/>
            <person name="Crous P."/>
            <person name="Grigoriev I."/>
        </authorList>
    </citation>
    <scope>NUCLEOTIDE SEQUENCE</scope>
    <source>
        <strain evidence="2">CBS 122368</strain>
    </source>
</reference>
<dbReference type="AlphaFoldDB" id="A0A6A6HZA0"/>
<dbReference type="GeneID" id="54580546"/>